<proteinExistence type="predicted"/>
<dbReference type="EMBL" id="JACEQY010000004">
    <property type="protein sequence ID" value="MBA4861064.1"/>
    <property type="molecule type" value="Genomic_DNA"/>
</dbReference>
<feature type="region of interest" description="Disordered" evidence="1">
    <location>
        <begin position="1"/>
        <end position="72"/>
    </location>
</feature>
<name>A0A7W2CXS4_9ACTN</name>
<protein>
    <submittedName>
        <fullName evidence="2">Uncharacterized protein</fullName>
    </submittedName>
</protein>
<sequence length="72" mass="7069">MSPPPGGHRGTTTAGAPPGPIVPTGGVIGGRAALAAETITPMAPRRDPAAGRRPHAERDGDGRRTADVAAAP</sequence>
<comment type="caution">
    <text evidence="2">The sequence shown here is derived from an EMBL/GenBank/DDBJ whole genome shotgun (WGS) entry which is preliminary data.</text>
</comment>
<organism evidence="2 3">
    <name type="scientific">Streptomyces himalayensis subsp. aureolus</name>
    <dbReference type="NCBI Taxonomy" id="2758039"/>
    <lineage>
        <taxon>Bacteria</taxon>
        <taxon>Bacillati</taxon>
        <taxon>Actinomycetota</taxon>
        <taxon>Actinomycetes</taxon>
        <taxon>Kitasatosporales</taxon>
        <taxon>Streptomycetaceae</taxon>
        <taxon>Streptomyces</taxon>
        <taxon>Streptomyces himalayensis</taxon>
    </lineage>
</organism>
<dbReference type="Proteomes" id="UP000586976">
    <property type="component" value="Unassembled WGS sequence"/>
</dbReference>
<evidence type="ECO:0000313" key="3">
    <source>
        <dbReference type="Proteomes" id="UP000586976"/>
    </source>
</evidence>
<evidence type="ECO:0000313" key="2">
    <source>
        <dbReference type="EMBL" id="MBA4861064.1"/>
    </source>
</evidence>
<dbReference type="RefSeq" id="WP_181863112.1">
    <property type="nucleotide sequence ID" value="NZ_JACEQY010000004.1"/>
</dbReference>
<feature type="compositionally biased region" description="Basic and acidic residues" evidence="1">
    <location>
        <begin position="44"/>
        <end position="66"/>
    </location>
</feature>
<accession>A0A7W2CXS4</accession>
<reference evidence="2 3" key="1">
    <citation type="submission" date="2020-07" db="EMBL/GenBank/DDBJ databases">
        <title>Streptomyces isolated from Indian soil.</title>
        <authorList>
            <person name="Mandal S."/>
            <person name="Maiti P.K."/>
        </authorList>
    </citation>
    <scope>NUCLEOTIDE SEQUENCE [LARGE SCALE GENOMIC DNA]</scope>
    <source>
        <strain evidence="2 3">PSKA54</strain>
    </source>
</reference>
<dbReference type="AlphaFoldDB" id="A0A7W2CXS4"/>
<gene>
    <name evidence="2" type="ORF">H1V43_06640</name>
</gene>
<keyword evidence="3" id="KW-1185">Reference proteome</keyword>
<evidence type="ECO:0000256" key="1">
    <source>
        <dbReference type="SAM" id="MobiDB-lite"/>
    </source>
</evidence>